<dbReference type="EMBL" id="WWBZ02000051">
    <property type="protein sequence ID" value="KAF4304265.1"/>
    <property type="molecule type" value="Genomic_DNA"/>
</dbReference>
<dbReference type="SMART" id="SM00829">
    <property type="entry name" value="PKS_ER"/>
    <property type="match status" value="1"/>
</dbReference>
<dbReference type="Pfam" id="PF03807">
    <property type="entry name" value="F420_oxidored"/>
    <property type="match status" value="1"/>
</dbReference>
<organism evidence="8 9">
    <name type="scientific">Botryosphaeria dothidea</name>
    <dbReference type="NCBI Taxonomy" id="55169"/>
    <lineage>
        <taxon>Eukaryota</taxon>
        <taxon>Fungi</taxon>
        <taxon>Dikarya</taxon>
        <taxon>Ascomycota</taxon>
        <taxon>Pezizomycotina</taxon>
        <taxon>Dothideomycetes</taxon>
        <taxon>Dothideomycetes incertae sedis</taxon>
        <taxon>Botryosphaeriales</taxon>
        <taxon>Botryosphaeriaceae</taxon>
        <taxon>Botryosphaeria</taxon>
    </lineage>
</organism>
<dbReference type="HAMAP" id="MF_01925">
    <property type="entry name" value="P5C_reductase"/>
    <property type="match status" value="1"/>
</dbReference>
<accession>A0A8H4IMK5</accession>
<dbReference type="Gene3D" id="1.10.3730.10">
    <property type="entry name" value="ProC C-terminal domain-like"/>
    <property type="match status" value="1"/>
</dbReference>
<dbReference type="Proteomes" id="UP000572817">
    <property type="component" value="Unassembled WGS sequence"/>
</dbReference>
<evidence type="ECO:0000313" key="9">
    <source>
        <dbReference type="Proteomes" id="UP000572817"/>
    </source>
</evidence>
<dbReference type="Pfam" id="PF14748">
    <property type="entry name" value="P5CR_dimer"/>
    <property type="match status" value="1"/>
</dbReference>
<comment type="similarity">
    <text evidence="2">Belongs to the pyrroline-5-carboxylate reductase family.</text>
</comment>
<dbReference type="InterPro" id="IPR008927">
    <property type="entry name" value="6-PGluconate_DH-like_C_sf"/>
</dbReference>
<dbReference type="PANTHER" id="PTHR42813:SF2">
    <property type="entry name" value="DEHYDROGENASE, ZINC-CONTAINING, PUTATIVE (AFU_ORTHOLOGUE AFUA_2G02810)-RELATED"/>
    <property type="match status" value="1"/>
</dbReference>
<dbReference type="SUPFAM" id="SSF51735">
    <property type="entry name" value="NAD(P)-binding Rossmann-fold domains"/>
    <property type="match status" value="2"/>
</dbReference>
<dbReference type="InterPro" id="IPR000304">
    <property type="entry name" value="Pyrroline-COOH_reductase"/>
</dbReference>
<keyword evidence="5" id="KW-0560">Oxidoreductase</keyword>
<sequence>MNPESSPVVGFIGCGKLGTAILQGLLRDPTAASRILISVQSEASATRLRSLTTSTPPIPVEILVDRNTHIATHATIIFLACKSSHHAAVLAGPGLAAALEHKTLLSTLGGVPSASLRALLPPRCTVLRAVPSVAAAIGASTTLLERAAADAPPRAAGLERLLRALGPVRVVPARALEAGVVATASSPAFFAALLEAVARATTTSAQSGVGADEARAWAAGAMGGAAAMVAAGVRPAEVVRRVATAGGSTEAGLRVLGERGVAEAVEEAVWTTLRAAERLGGGAAAAAAEGGGGWSARAVGGLPGSMDAVVFRGVRRVAVERRPVPRVCDAGDVIVRVKYSGLCGSDLHLYRGKEECGTDFILGHEFTGTVVEVGGGVKSFRPGDLIVCPFTTSCARCFFCRNGTSSRCKSGQVFGTPTLGGAQAEYVRVPLADTSAVKAPQGVSPRSLVLMADIFPTGFYAAKSSLTKLPALLRKEAVVAVLGCGPVGLCALVTASTYKPKHILTVDHVQERRETSVTLGAEAWSGSSDRAEMDERINVLTDGRGVDIVLEAVGSSSALQLAFEIVRPGGVITSVGVHSESFPFTAAQAYDKNVQLQIGRCPVSSVFTSALECFRENEKKLEFLTKHVVPLSEAAEHYKAYDQMKVQKVIFDAEEEHMPKERL</sequence>
<dbReference type="InterPro" id="IPR011032">
    <property type="entry name" value="GroES-like_sf"/>
</dbReference>
<dbReference type="SUPFAM" id="SSF48179">
    <property type="entry name" value="6-phosphogluconate dehydrogenase C-terminal domain-like"/>
    <property type="match status" value="1"/>
</dbReference>
<dbReference type="Pfam" id="PF08240">
    <property type="entry name" value="ADH_N"/>
    <property type="match status" value="1"/>
</dbReference>
<dbReference type="InterPro" id="IPR013149">
    <property type="entry name" value="ADH-like_C"/>
</dbReference>
<dbReference type="GO" id="GO:0008270">
    <property type="term" value="F:zinc ion binding"/>
    <property type="evidence" value="ECO:0007669"/>
    <property type="project" value="InterPro"/>
</dbReference>
<dbReference type="InterPro" id="IPR036291">
    <property type="entry name" value="NAD(P)-bd_dom_sf"/>
</dbReference>
<keyword evidence="9" id="KW-1185">Reference proteome</keyword>
<dbReference type="SUPFAM" id="SSF50129">
    <property type="entry name" value="GroES-like"/>
    <property type="match status" value="1"/>
</dbReference>
<evidence type="ECO:0000256" key="2">
    <source>
        <dbReference type="ARBA" id="ARBA00005525"/>
    </source>
</evidence>
<gene>
    <name evidence="8" type="ORF">GTA08_BOTSDO08290</name>
</gene>
<evidence type="ECO:0000313" key="8">
    <source>
        <dbReference type="EMBL" id="KAF4304265.1"/>
    </source>
</evidence>
<dbReference type="PROSITE" id="PS00059">
    <property type="entry name" value="ADH_ZINC"/>
    <property type="match status" value="1"/>
</dbReference>
<evidence type="ECO:0000256" key="1">
    <source>
        <dbReference type="ARBA" id="ARBA00001947"/>
    </source>
</evidence>
<dbReference type="GO" id="GO:0004735">
    <property type="term" value="F:pyrroline-5-carboxylate reductase activity"/>
    <property type="evidence" value="ECO:0007669"/>
    <property type="project" value="InterPro"/>
</dbReference>
<dbReference type="InterPro" id="IPR029036">
    <property type="entry name" value="P5CR_dimer"/>
</dbReference>
<keyword evidence="4 6" id="KW-0862">Zinc</keyword>
<dbReference type="InterPro" id="IPR020843">
    <property type="entry name" value="ER"/>
</dbReference>
<comment type="caution">
    <text evidence="8">The sequence shown here is derived from an EMBL/GenBank/DDBJ whole genome shotgun (WGS) entry which is preliminary data.</text>
</comment>
<dbReference type="PANTHER" id="PTHR42813">
    <property type="entry name" value="ZINC-TYPE ALCOHOL DEHYDROGENASE-LIKE"/>
    <property type="match status" value="1"/>
</dbReference>
<dbReference type="Pfam" id="PF00107">
    <property type="entry name" value="ADH_zinc_N"/>
    <property type="match status" value="1"/>
</dbReference>
<evidence type="ECO:0000256" key="5">
    <source>
        <dbReference type="ARBA" id="ARBA00023002"/>
    </source>
</evidence>
<comment type="similarity">
    <text evidence="6">Belongs to the zinc-containing alcohol dehydrogenase family.</text>
</comment>
<dbReference type="Gene3D" id="3.90.180.10">
    <property type="entry name" value="Medium-chain alcohol dehydrogenases, catalytic domain"/>
    <property type="match status" value="1"/>
</dbReference>
<dbReference type="OrthoDB" id="442947at2759"/>
<dbReference type="InterPro" id="IPR013154">
    <property type="entry name" value="ADH-like_N"/>
</dbReference>
<proteinExistence type="inferred from homology"/>
<evidence type="ECO:0000256" key="4">
    <source>
        <dbReference type="ARBA" id="ARBA00022833"/>
    </source>
</evidence>
<dbReference type="Gene3D" id="3.40.50.720">
    <property type="entry name" value="NAD(P)-binding Rossmann-like Domain"/>
    <property type="match status" value="2"/>
</dbReference>
<name>A0A8H4IMK5_9PEZI</name>
<evidence type="ECO:0000259" key="7">
    <source>
        <dbReference type="SMART" id="SM00829"/>
    </source>
</evidence>
<dbReference type="InterPro" id="IPR028939">
    <property type="entry name" value="P5C_Rdtase_cat_N"/>
</dbReference>
<feature type="domain" description="Enoyl reductase (ER)" evidence="7">
    <location>
        <begin position="304"/>
        <end position="651"/>
    </location>
</feature>
<dbReference type="AlphaFoldDB" id="A0A8H4IMK5"/>
<evidence type="ECO:0000256" key="6">
    <source>
        <dbReference type="RuleBase" id="RU361277"/>
    </source>
</evidence>
<reference evidence="8" key="1">
    <citation type="submission" date="2020-04" db="EMBL/GenBank/DDBJ databases">
        <title>Genome Assembly and Annotation of Botryosphaeria dothidea sdau 11-99, a Latent Pathogen of Apple Fruit Ring Rot in China.</title>
        <authorList>
            <person name="Yu C."/>
            <person name="Diao Y."/>
            <person name="Lu Q."/>
            <person name="Zhao J."/>
            <person name="Cui S."/>
            <person name="Peng C."/>
            <person name="He B."/>
            <person name="Liu H."/>
        </authorList>
    </citation>
    <scope>NUCLEOTIDE SEQUENCE [LARGE SCALE GENOMIC DNA]</scope>
    <source>
        <strain evidence="8">Sdau11-99</strain>
    </source>
</reference>
<comment type="cofactor">
    <cofactor evidence="1 6">
        <name>Zn(2+)</name>
        <dbReference type="ChEBI" id="CHEBI:29105"/>
    </cofactor>
</comment>
<protein>
    <submittedName>
        <fullName evidence="8">Alcohol dehydrogenase</fullName>
    </submittedName>
</protein>
<evidence type="ECO:0000256" key="3">
    <source>
        <dbReference type="ARBA" id="ARBA00022723"/>
    </source>
</evidence>
<keyword evidence="3 6" id="KW-0479">Metal-binding</keyword>
<dbReference type="InterPro" id="IPR002328">
    <property type="entry name" value="ADH_Zn_CS"/>
</dbReference>